<name>A0A669CDT9_ORENI</name>
<dbReference type="PROSITE" id="PS50878">
    <property type="entry name" value="RT_POL"/>
    <property type="match status" value="1"/>
</dbReference>
<dbReference type="PANTHER" id="PTHR31635">
    <property type="entry name" value="REVERSE TRANSCRIPTASE DOMAIN-CONTAINING PROTEIN-RELATED"/>
    <property type="match status" value="1"/>
</dbReference>
<dbReference type="SUPFAM" id="SSF56219">
    <property type="entry name" value="DNase I-like"/>
    <property type="match status" value="1"/>
</dbReference>
<evidence type="ECO:0000259" key="2">
    <source>
        <dbReference type="PROSITE" id="PS50878"/>
    </source>
</evidence>
<dbReference type="CDD" id="cd01650">
    <property type="entry name" value="RT_nLTR_like"/>
    <property type="match status" value="1"/>
</dbReference>
<dbReference type="Ensembl" id="ENSONIT00000077403.1">
    <property type="protein sequence ID" value="ENSONIP00000045579.1"/>
    <property type="gene ID" value="ENSONIG00000029343.1"/>
</dbReference>
<keyword evidence="4" id="KW-1185">Reference proteome</keyword>
<dbReference type="PANTHER" id="PTHR31635:SF196">
    <property type="entry name" value="REVERSE TRANSCRIPTASE DOMAIN-CONTAINING PROTEIN-RELATED"/>
    <property type="match status" value="1"/>
</dbReference>
<feature type="coiled-coil region" evidence="1">
    <location>
        <begin position="210"/>
        <end position="256"/>
    </location>
</feature>
<dbReference type="InterPro" id="IPR005135">
    <property type="entry name" value="Endo/exonuclease/phosphatase"/>
</dbReference>
<dbReference type="Pfam" id="PF14529">
    <property type="entry name" value="Exo_endo_phos_2"/>
    <property type="match status" value="1"/>
</dbReference>
<dbReference type="GeneTree" id="ENSGT00940000164735"/>
<evidence type="ECO:0000256" key="1">
    <source>
        <dbReference type="SAM" id="Coils"/>
    </source>
</evidence>
<dbReference type="InterPro" id="IPR036691">
    <property type="entry name" value="Endo/exonu/phosph_ase_sf"/>
</dbReference>
<keyword evidence="1" id="KW-0175">Coiled coil</keyword>
<evidence type="ECO:0000313" key="4">
    <source>
        <dbReference type="Proteomes" id="UP000005207"/>
    </source>
</evidence>
<dbReference type="Ensembl" id="ENSONIT00000079342.1">
    <property type="protein sequence ID" value="ENSONIP00000056807.1"/>
    <property type="gene ID" value="ENSONIG00000029391.1"/>
</dbReference>
<protein>
    <recommendedName>
        <fullName evidence="2">Reverse transcriptase domain-containing protein</fullName>
    </recommendedName>
</protein>
<dbReference type="GO" id="GO:0003824">
    <property type="term" value="F:catalytic activity"/>
    <property type="evidence" value="ECO:0007669"/>
    <property type="project" value="InterPro"/>
</dbReference>
<organism evidence="3 4">
    <name type="scientific">Oreochromis niloticus</name>
    <name type="common">Nile tilapia</name>
    <name type="synonym">Tilapia nilotica</name>
    <dbReference type="NCBI Taxonomy" id="8128"/>
    <lineage>
        <taxon>Eukaryota</taxon>
        <taxon>Metazoa</taxon>
        <taxon>Chordata</taxon>
        <taxon>Craniata</taxon>
        <taxon>Vertebrata</taxon>
        <taxon>Euteleostomi</taxon>
        <taxon>Actinopterygii</taxon>
        <taxon>Neopterygii</taxon>
        <taxon>Teleostei</taxon>
        <taxon>Neoteleostei</taxon>
        <taxon>Acanthomorphata</taxon>
        <taxon>Ovalentaria</taxon>
        <taxon>Cichlomorphae</taxon>
        <taxon>Cichliformes</taxon>
        <taxon>Cichlidae</taxon>
        <taxon>African cichlids</taxon>
        <taxon>Pseudocrenilabrinae</taxon>
        <taxon>Oreochromini</taxon>
        <taxon>Oreochromis</taxon>
    </lineage>
</organism>
<evidence type="ECO:0000313" key="3">
    <source>
        <dbReference type="Ensembl" id="ENSONIP00000045579.1"/>
    </source>
</evidence>
<dbReference type="InterPro" id="IPR000477">
    <property type="entry name" value="RT_dom"/>
</dbReference>
<dbReference type="InterPro" id="IPR043502">
    <property type="entry name" value="DNA/RNA_pol_sf"/>
</dbReference>
<dbReference type="Proteomes" id="UP000005207">
    <property type="component" value="Linkage group LG12"/>
</dbReference>
<reference evidence="4" key="1">
    <citation type="submission" date="2012-01" db="EMBL/GenBank/DDBJ databases">
        <title>The Genome Sequence of Oreochromis niloticus (Nile Tilapia).</title>
        <authorList>
            <consortium name="Broad Institute Genome Assembly Team"/>
            <consortium name="Broad Institute Sequencing Platform"/>
            <person name="Di Palma F."/>
            <person name="Johnson J."/>
            <person name="Lander E.S."/>
            <person name="Lindblad-Toh K."/>
        </authorList>
    </citation>
    <scope>NUCLEOTIDE SEQUENCE [LARGE SCALE GENOMIC DNA]</scope>
</reference>
<dbReference type="Proteomes" id="UP000005207">
    <property type="component" value="Linkage group LG13"/>
</dbReference>
<feature type="domain" description="Reverse transcriptase" evidence="2">
    <location>
        <begin position="402"/>
        <end position="674"/>
    </location>
</feature>
<accession>A0A669CDT9</accession>
<dbReference type="Gene3D" id="3.60.10.10">
    <property type="entry name" value="Endonuclease/exonuclease/phosphatase"/>
    <property type="match status" value="1"/>
</dbReference>
<proteinExistence type="predicted"/>
<reference evidence="3" key="2">
    <citation type="submission" date="2025-05" db="UniProtKB">
        <authorList>
            <consortium name="Ensembl"/>
        </authorList>
    </citation>
    <scope>IDENTIFICATION</scope>
</reference>
<dbReference type="SUPFAM" id="SSF56672">
    <property type="entry name" value="DNA/RNA polymerases"/>
    <property type="match status" value="1"/>
</dbReference>
<sequence length="1159" mass="134043">MVNGSIDGVLVSLINIYAPNEDEPNFIHTISNLVLQKCSGVLLLGGDFNCVLSPYMDKQPSSKSHASQMSKALKHLTIELGLIDVWRNRFPRVRDYTFYSHRHASYSRIDFFFTSKTEEHRIDNIEILPITLSDHAPLSLSWDLGLTPKLKLWRLNASLLNDSQFCEFLHTELNTYLELNTTPEISPLTLWDCAKAYIRGRIISFASARKKRKEARRCELEAKIKHLEQQHKKAQTANLLSDLKGLRSELNSLINEKIEGNLRFVKQKYYEQGSRASRLLAIRLRKQQTCNMVQKLKSDQTLITKPNQIASCFANFFESLYKNSDTCKDDNTLSDFLERINLKTLPESVAKEIDEPIREQEILQVISNLKTKKSPGPDGFINEFYKKLKDKVAPLLLKAYHCALQTGAMAPSWNDATIVVIHKEGKDPTNCQSYRPISLLNTDLRILTTILAKRVSKIITQVINPDQTGFIAGRHYGDNVRRLLNLMSLYKTKQEETMILSLDAQKAFDRVSWQYLGHTLERFKFGPNLIKWIQTLYSNPMAAVRVNGTISARFPLERGCRQGCPLSPLLFDISIEPLAQLIRDEHKIQGLSINGEQHKLSIYADDVLLYISNPAVSVPHLKEIITTYGYLSGYKVNIDKTLAMDIGGNISQTFKEQCGFKWPNEGIKYLGIQIPHSLSDLYKVNYEVIVAKIKKDLERWTVLPLSFLGRIESIRMNVLPRLLYLFQMLPVNIPNSTFDNLDKLFSKFIWQGKRPRIKFQTLKLSKLQGGLAVPNLKYYFWAAQMRPLTVWVRDLSETQWLNIEKTMCERSLESLLFSNISIKNLHMGEWTRVTLKIWRRIKQSFGLPKEISILSSLSSLQGFSPIVEDSGFRAWSNNGLHKLCHVVRNGHLCSFEQLRGRFQLPSSDFFRFLQLRSFLTKHKEWRQVLEPSPIEEIFLKIFQSNSSPKLISNFYNAFMSFNTSATLDIKARWEAEIGTQISEDTWEEVFGEAHLVTNSGLWREFKWKVVMRYFRTPEIIAKMKPTNPDTCWRNCGTYLGTHSHIFWSCPKICSFWNDIFKVLNTVFQQPLIKDQQLAILGVLPNGFVGNNKKYLLRILLTAALKCITIKWLNLDPPSYNMWIDKVREIYQMEEITYALRIQRELFTERWRPIHALLFQ</sequence>
<dbReference type="Pfam" id="PF00078">
    <property type="entry name" value="RVT_1"/>
    <property type="match status" value="1"/>
</dbReference>
<dbReference type="CDD" id="cd09076">
    <property type="entry name" value="L1-EN"/>
    <property type="match status" value="1"/>
</dbReference>
<dbReference type="AlphaFoldDB" id="A0A669CDT9"/>
<dbReference type="OMA" id="RITEGEW"/>